<feature type="compositionally biased region" description="Low complexity" evidence="1">
    <location>
        <begin position="264"/>
        <end position="277"/>
    </location>
</feature>
<dbReference type="EMBL" id="JXIG01000607">
    <property type="protein sequence ID" value="KIT98675.1"/>
    <property type="molecule type" value="Genomic_DNA"/>
</dbReference>
<feature type="compositionally biased region" description="Low complexity" evidence="1">
    <location>
        <begin position="1"/>
        <end position="17"/>
    </location>
</feature>
<feature type="non-terminal residue" evidence="2">
    <location>
        <position position="277"/>
    </location>
</feature>
<sequence>AFRAGVRRGAGAPAWPARADHARRRREDRHPCRPVDDADPRRRGQGDGHLRYQRRSDRAFPDGGARARHARGAGGEVAHAGSGQPGRDRDHRRARQRTGGADCGGRGRGADRGEGRRPLLPQHRRGRGRALHALRAGRGAAIGVRQVPDAADHQIVRADVCRHRHHPRRRRHRGCALRPERAVQGHARGASAGALLSGGAGAHAGGRRDRRPALRPSRARPVQRGGRGEPGEPGRPGGAGDGQCPAVRGGGARGGAPRPPPGRGAPAPRTAGGPPPP</sequence>
<evidence type="ECO:0000313" key="3">
    <source>
        <dbReference type="Proteomes" id="UP000032274"/>
    </source>
</evidence>
<feature type="region of interest" description="Disordered" evidence="1">
    <location>
        <begin position="1"/>
        <end position="128"/>
    </location>
</feature>
<feature type="compositionally biased region" description="Basic and acidic residues" evidence="1">
    <location>
        <begin position="28"/>
        <end position="60"/>
    </location>
</feature>
<organism evidence="2 3">
    <name type="scientific">Staphylococcus aureus</name>
    <dbReference type="NCBI Taxonomy" id="1280"/>
    <lineage>
        <taxon>Bacteria</taxon>
        <taxon>Bacillati</taxon>
        <taxon>Bacillota</taxon>
        <taxon>Bacilli</taxon>
        <taxon>Bacillales</taxon>
        <taxon>Staphylococcaceae</taxon>
        <taxon>Staphylococcus</taxon>
    </lineage>
</organism>
<dbReference type="Proteomes" id="UP000032274">
    <property type="component" value="Unassembled WGS sequence"/>
</dbReference>
<evidence type="ECO:0000256" key="1">
    <source>
        <dbReference type="SAM" id="MobiDB-lite"/>
    </source>
</evidence>
<feature type="compositionally biased region" description="Basic residues" evidence="1">
    <location>
        <begin position="162"/>
        <end position="175"/>
    </location>
</feature>
<gene>
    <name evidence="2" type="ORF">QU38_02925</name>
</gene>
<dbReference type="AlphaFoldDB" id="A0AA40JPW0"/>
<comment type="caution">
    <text evidence="2">The sequence shown here is derived from an EMBL/GenBank/DDBJ whole genome shotgun (WGS) entry which is preliminary data.</text>
</comment>
<evidence type="ECO:0000313" key="2">
    <source>
        <dbReference type="EMBL" id="KIT98675.1"/>
    </source>
</evidence>
<name>A0AA40JPW0_STAAU</name>
<reference evidence="2 3" key="1">
    <citation type="submission" date="2015-01" db="EMBL/GenBank/DDBJ databases">
        <title>Characterization of Swiss Staphylococcus aureus strains involved in food poisoning.</title>
        <authorList>
            <person name="Crovadore J."/>
            <person name="Chablais R."/>
            <person name="Tonacini J."/>
            <person name="Schnyder B."/>
            <person name="Lefort F."/>
        </authorList>
    </citation>
    <scope>NUCLEOTIDE SEQUENCE [LARGE SCALE GENOMIC DNA]</scope>
    <source>
        <strain evidence="2 3">SA-120</strain>
    </source>
</reference>
<proteinExistence type="predicted"/>
<protein>
    <submittedName>
        <fullName evidence="2">Uncharacterized protein</fullName>
    </submittedName>
</protein>
<feature type="compositionally biased region" description="Basic and acidic residues" evidence="1">
    <location>
        <begin position="108"/>
        <end position="117"/>
    </location>
</feature>
<feature type="region of interest" description="Disordered" evidence="1">
    <location>
        <begin position="161"/>
        <end position="277"/>
    </location>
</feature>
<feature type="non-terminal residue" evidence="2">
    <location>
        <position position="1"/>
    </location>
</feature>
<accession>A0AA40JPW0</accession>
<feature type="compositionally biased region" description="Low complexity" evidence="1">
    <location>
        <begin position="185"/>
        <end position="195"/>
    </location>
</feature>